<evidence type="ECO:0000313" key="2">
    <source>
        <dbReference type="EMBL" id="PAU85305.1"/>
    </source>
</evidence>
<dbReference type="InterPro" id="IPR058677">
    <property type="entry name" value="ORF4_N"/>
</dbReference>
<feature type="domain" description="Envelope protein N-terminal" evidence="1">
    <location>
        <begin position="15"/>
        <end position="102"/>
    </location>
</feature>
<gene>
    <name evidence="2" type="ORF">CK500_01150</name>
</gene>
<protein>
    <recommendedName>
        <fullName evidence="1">Envelope protein N-terminal domain-containing protein</fullName>
    </recommendedName>
</protein>
<dbReference type="RefSeq" id="WP_095635424.1">
    <property type="nucleotide sequence ID" value="NZ_NSKC01000001.1"/>
</dbReference>
<dbReference type="OrthoDB" id="330826at2157"/>
<reference evidence="2 3" key="1">
    <citation type="submission" date="2017-08" db="EMBL/GenBank/DDBJ databases">
        <title>The strain WRN001 was isolated from Binhai saline alkaline soil, Tianjin, China.</title>
        <authorList>
            <person name="Liu D."/>
            <person name="Zhang G."/>
        </authorList>
    </citation>
    <scope>NUCLEOTIDE SEQUENCE [LARGE SCALE GENOMIC DNA]</scope>
    <source>
        <strain evidence="2 3">WN019</strain>
    </source>
</reference>
<comment type="caution">
    <text evidence="2">The sequence shown here is derived from an EMBL/GenBank/DDBJ whole genome shotgun (WGS) entry which is preliminary data.</text>
</comment>
<evidence type="ECO:0000313" key="3">
    <source>
        <dbReference type="Proteomes" id="UP000218083"/>
    </source>
</evidence>
<sequence length="278" mass="29446">MYGFSMLAPEATDYDSVDEGESWSTSEVDAINAKNWVPIYKDLLDRRSTLIDEVSSMVDSYFQPAQDGEVDLQEMVGPKHLTDTASTASDYQEAAMALRGMGYPMSEQVVTFTIPADNDDGELELTGRLSWTAHQGNTLAVGQTHFAENIPGSIFAAVNLPDGVDDLDGNTTNTTDDGSTDTGPGADIFELSDEFTIVSAEGADGVSFNDRSLASADTSAEEIEQIFTENYEANKEATENVHDTATDGGGGGWSGLSTEGKAIIVAVLGLLGLGAVNN</sequence>
<dbReference type="Pfam" id="PF26255">
    <property type="entry name" value="Viral_env_HRPV"/>
    <property type="match status" value="1"/>
</dbReference>
<dbReference type="Proteomes" id="UP000218083">
    <property type="component" value="Unassembled WGS sequence"/>
</dbReference>
<dbReference type="EMBL" id="NSKC01000001">
    <property type="protein sequence ID" value="PAU85305.1"/>
    <property type="molecule type" value="Genomic_DNA"/>
</dbReference>
<keyword evidence="3" id="KW-1185">Reference proteome</keyword>
<evidence type="ECO:0000259" key="1">
    <source>
        <dbReference type="Pfam" id="PF26255"/>
    </source>
</evidence>
<dbReference type="AlphaFoldDB" id="A0A2A2FL76"/>
<name>A0A2A2FL76_9EURY</name>
<proteinExistence type="predicted"/>
<accession>A0A2A2FL76</accession>
<organism evidence="2 3">
    <name type="scientific">Halorubrum salipaludis</name>
    <dbReference type="NCBI Taxonomy" id="2032630"/>
    <lineage>
        <taxon>Archaea</taxon>
        <taxon>Methanobacteriati</taxon>
        <taxon>Methanobacteriota</taxon>
        <taxon>Stenosarchaea group</taxon>
        <taxon>Halobacteria</taxon>
        <taxon>Halobacteriales</taxon>
        <taxon>Haloferacaceae</taxon>
        <taxon>Halorubrum</taxon>
    </lineage>
</organism>